<protein>
    <submittedName>
        <fullName evidence="5">Restriction endonuclease subunit S</fullName>
    </submittedName>
</protein>
<dbReference type="GO" id="GO:0004519">
    <property type="term" value="F:endonuclease activity"/>
    <property type="evidence" value="ECO:0007669"/>
    <property type="project" value="UniProtKB-KW"/>
</dbReference>
<evidence type="ECO:0000256" key="3">
    <source>
        <dbReference type="ARBA" id="ARBA00023125"/>
    </source>
</evidence>
<comment type="similarity">
    <text evidence="1">Belongs to the type-I restriction system S methylase family.</text>
</comment>
<evidence type="ECO:0000313" key="6">
    <source>
        <dbReference type="Proteomes" id="UP000586119"/>
    </source>
</evidence>
<dbReference type="InterPro" id="IPR000055">
    <property type="entry name" value="Restrct_endonuc_typeI_TRD"/>
</dbReference>
<organism evidence="5 6">
    <name type="scientific">Vreelandella salicampi</name>
    <dbReference type="NCBI Taxonomy" id="1449798"/>
    <lineage>
        <taxon>Bacteria</taxon>
        <taxon>Pseudomonadati</taxon>
        <taxon>Pseudomonadota</taxon>
        <taxon>Gammaproteobacteria</taxon>
        <taxon>Oceanospirillales</taxon>
        <taxon>Halomonadaceae</taxon>
        <taxon>Vreelandella</taxon>
    </lineage>
</organism>
<proteinExistence type="inferred from homology"/>
<accession>A0A7Z0LMN4</accession>
<keyword evidence="5" id="KW-0255">Endonuclease</keyword>
<dbReference type="InterPro" id="IPR052021">
    <property type="entry name" value="Type-I_RS_S_subunit"/>
</dbReference>
<evidence type="ECO:0000259" key="4">
    <source>
        <dbReference type="Pfam" id="PF01420"/>
    </source>
</evidence>
<keyword evidence="6" id="KW-1185">Reference proteome</keyword>
<dbReference type="AlphaFoldDB" id="A0A7Z0LMN4"/>
<dbReference type="EMBL" id="JACCDF010000012">
    <property type="protein sequence ID" value="NYS61796.1"/>
    <property type="molecule type" value="Genomic_DNA"/>
</dbReference>
<sequence length="415" mass="45598">MSEEQALVPSLRFPEFRDSGEWVVKKLGDKDISSFVKKRVSVNNLELDSYVSTENILPDFGGIKGASKLPPSGSFTSYKPEDILIANIRPYLKKIWVADRNGAASNDVVVVRPMKGIIGSFLSSLLRSDSFIDYVMKGAKGVKMPRGDVSLMKEYSLAVPCPKEQKKIADCLSLLGALISAQAEKLDALKTHKKGLMQQLFPREGEINPRLRFLRKETWDIANLSEVTFFQEGPGIMAVDFRDEGVPLVRLAGVSGEVVTLDGCNYLDPEKVAQKWSHFRLKINDLVISTSATFGLIAIVTNETADAVFYTGLIRFRPRCDMLYLGYLKAFLGSPCFKRQAAAAAVGGGIKHFGPTHLKQMDIPLPSVAEQQKMAGCLSSLDTLIAAHTEKLDALKAHKKGLMQQLFPSPEAVSA</sequence>
<evidence type="ECO:0000313" key="5">
    <source>
        <dbReference type="EMBL" id="NYS61796.1"/>
    </source>
</evidence>
<evidence type="ECO:0000256" key="2">
    <source>
        <dbReference type="ARBA" id="ARBA00022747"/>
    </source>
</evidence>
<keyword evidence="3" id="KW-0238">DNA-binding</keyword>
<feature type="domain" description="Type I restriction modification DNA specificity" evidence="4">
    <location>
        <begin position="59"/>
        <end position="190"/>
    </location>
</feature>
<gene>
    <name evidence="5" type="ORF">HZS81_13640</name>
</gene>
<comment type="caution">
    <text evidence="5">The sequence shown here is derived from an EMBL/GenBank/DDBJ whole genome shotgun (WGS) entry which is preliminary data.</text>
</comment>
<dbReference type="PANTHER" id="PTHR30408">
    <property type="entry name" value="TYPE-1 RESTRICTION ENZYME ECOKI SPECIFICITY PROTEIN"/>
    <property type="match status" value="1"/>
</dbReference>
<feature type="domain" description="Type I restriction modification DNA specificity" evidence="4">
    <location>
        <begin position="273"/>
        <end position="396"/>
    </location>
</feature>
<dbReference type="RefSeq" id="WP_179931120.1">
    <property type="nucleotide sequence ID" value="NZ_JACCDF010000012.1"/>
</dbReference>
<keyword evidence="5" id="KW-0540">Nuclease</keyword>
<name>A0A7Z0LMN4_9GAMM</name>
<keyword evidence="2" id="KW-0680">Restriction system</keyword>
<dbReference type="Proteomes" id="UP000586119">
    <property type="component" value="Unassembled WGS sequence"/>
</dbReference>
<dbReference type="PANTHER" id="PTHR30408:SF12">
    <property type="entry name" value="TYPE I RESTRICTION ENZYME MJAVIII SPECIFICITY SUBUNIT"/>
    <property type="match status" value="1"/>
</dbReference>
<dbReference type="SUPFAM" id="SSF116734">
    <property type="entry name" value="DNA methylase specificity domain"/>
    <property type="match status" value="2"/>
</dbReference>
<evidence type="ECO:0000256" key="1">
    <source>
        <dbReference type="ARBA" id="ARBA00010923"/>
    </source>
</evidence>
<dbReference type="GO" id="GO:0009307">
    <property type="term" value="P:DNA restriction-modification system"/>
    <property type="evidence" value="ECO:0007669"/>
    <property type="project" value="UniProtKB-KW"/>
</dbReference>
<dbReference type="Gene3D" id="3.90.220.20">
    <property type="entry name" value="DNA methylase specificity domains"/>
    <property type="match status" value="2"/>
</dbReference>
<keyword evidence="5" id="KW-0378">Hydrolase</keyword>
<dbReference type="Pfam" id="PF01420">
    <property type="entry name" value="Methylase_S"/>
    <property type="match status" value="2"/>
</dbReference>
<dbReference type="InterPro" id="IPR044946">
    <property type="entry name" value="Restrct_endonuc_typeI_TRD_sf"/>
</dbReference>
<dbReference type="GO" id="GO:0003677">
    <property type="term" value="F:DNA binding"/>
    <property type="evidence" value="ECO:0007669"/>
    <property type="project" value="UniProtKB-KW"/>
</dbReference>
<reference evidence="5 6" key="1">
    <citation type="journal article" date="2015" name="Int. J. Syst. Evol. Microbiol.">
        <title>Halomonas salicampi sp. nov., a halotolerant and alkalitolerant bacterium isolated from a saltern soil.</title>
        <authorList>
            <person name="Lee J.C."/>
            <person name="Kim Y.S."/>
            <person name="Yun B.S."/>
            <person name="Whang K.S."/>
        </authorList>
    </citation>
    <scope>NUCLEOTIDE SEQUENCE [LARGE SCALE GENOMIC DNA]</scope>
    <source>
        <strain evidence="5 6">BH103</strain>
    </source>
</reference>